<protein>
    <recommendedName>
        <fullName evidence="3">NB-ARC domain-containing protein</fullName>
    </recommendedName>
</protein>
<proteinExistence type="predicted"/>
<dbReference type="InterPro" id="IPR027417">
    <property type="entry name" value="P-loop_NTPase"/>
</dbReference>
<evidence type="ECO:0000256" key="2">
    <source>
        <dbReference type="SAM" id="Coils"/>
    </source>
</evidence>
<feature type="domain" description="NB-ARC" evidence="3">
    <location>
        <begin position="163"/>
        <end position="234"/>
    </location>
</feature>
<name>A0AAD5NK41_ACENE</name>
<keyword evidence="1" id="KW-0611">Plant defense</keyword>
<dbReference type="InterPro" id="IPR002182">
    <property type="entry name" value="NB-ARC"/>
</dbReference>
<dbReference type="PANTHER" id="PTHR33463">
    <property type="entry name" value="NB-ARC DOMAIN-CONTAINING PROTEIN-RELATED"/>
    <property type="match status" value="1"/>
</dbReference>
<evidence type="ECO:0000259" key="3">
    <source>
        <dbReference type="Pfam" id="PF00931"/>
    </source>
</evidence>
<dbReference type="PANTHER" id="PTHR33463:SF209">
    <property type="entry name" value="DISEASE RESISTANCE PROTEIN RPS2-LIKE"/>
    <property type="match status" value="1"/>
</dbReference>
<reference evidence="4" key="2">
    <citation type="submission" date="2023-02" db="EMBL/GenBank/DDBJ databases">
        <authorList>
            <person name="Swenson N.G."/>
            <person name="Wegrzyn J.L."/>
            <person name="Mcevoy S.L."/>
        </authorList>
    </citation>
    <scope>NUCLEOTIDE SEQUENCE</scope>
    <source>
        <strain evidence="4">91603</strain>
        <tissue evidence="4">Leaf</tissue>
    </source>
</reference>
<evidence type="ECO:0000313" key="4">
    <source>
        <dbReference type="EMBL" id="KAI9161891.1"/>
    </source>
</evidence>
<dbReference type="Gene3D" id="3.40.50.300">
    <property type="entry name" value="P-loop containing nucleotide triphosphate hydrolases"/>
    <property type="match status" value="1"/>
</dbReference>
<comment type="caution">
    <text evidence="4">The sequence shown here is derived from an EMBL/GenBank/DDBJ whole genome shotgun (WGS) entry which is preliminary data.</text>
</comment>
<organism evidence="4 5">
    <name type="scientific">Acer negundo</name>
    <name type="common">Box elder</name>
    <dbReference type="NCBI Taxonomy" id="4023"/>
    <lineage>
        <taxon>Eukaryota</taxon>
        <taxon>Viridiplantae</taxon>
        <taxon>Streptophyta</taxon>
        <taxon>Embryophyta</taxon>
        <taxon>Tracheophyta</taxon>
        <taxon>Spermatophyta</taxon>
        <taxon>Magnoliopsida</taxon>
        <taxon>eudicotyledons</taxon>
        <taxon>Gunneridae</taxon>
        <taxon>Pentapetalae</taxon>
        <taxon>rosids</taxon>
        <taxon>malvids</taxon>
        <taxon>Sapindales</taxon>
        <taxon>Sapindaceae</taxon>
        <taxon>Hippocastanoideae</taxon>
        <taxon>Acereae</taxon>
        <taxon>Acer</taxon>
    </lineage>
</organism>
<dbReference type="Pfam" id="PF00931">
    <property type="entry name" value="NB-ARC"/>
    <property type="match status" value="1"/>
</dbReference>
<dbReference type="SUPFAM" id="SSF52540">
    <property type="entry name" value="P-loop containing nucleoside triphosphate hydrolases"/>
    <property type="match status" value="1"/>
</dbReference>
<keyword evidence="5" id="KW-1185">Reference proteome</keyword>
<keyword evidence="2" id="KW-0175">Coiled coil</keyword>
<dbReference type="GO" id="GO:0043531">
    <property type="term" value="F:ADP binding"/>
    <property type="evidence" value="ECO:0007669"/>
    <property type="project" value="InterPro"/>
</dbReference>
<dbReference type="EMBL" id="JAJSOW010000106">
    <property type="protein sequence ID" value="KAI9161891.1"/>
    <property type="molecule type" value="Genomic_DNA"/>
</dbReference>
<dbReference type="AlphaFoldDB" id="A0AAD5NK41"/>
<reference evidence="4" key="1">
    <citation type="journal article" date="2022" name="Plant J.">
        <title>Strategies of tolerance reflected in two North American maple genomes.</title>
        <authorList>
            <person name="McEvoy S.L."/>
            <person name="Sezen U.U."/>
            <person name="Trouern-Trend A."/>
            <person name="McMahon S.M."/>
            <person name="Schaberg P.G."/>
            <person name="Yang J."/>
            <person name="Wegrzyn J.L."/>
            <person name="Swenson N.G."/>
        </authorList>
    </citation>
    <scope>NUCLEOTIDE SEQUENCE</scope>
    <source>
        <strain evidence="4">91603</strain>
    </source>
</reference>
<dbReference type="InterPro" id="IPR050905">
    <property type="entry name" value="Plant_NBS-LRR"/>
</dbReference>
<evidence type="ECO:0000256" key="1">
    <source>
        <dbReference type="ARBA" id="ARBA00022821"/>
    </source>
</evidence>
<dbReference type="Proteomes" id="UP001064489">
    <property type="component" value="Chromosome 2"/>
</dbReference>
<accession>A0AAD5NK41</accession>
<evidence type="ECO:0000313" key="5">
    <source>
        <dbReference type="Proteomes" id="UP001064489"/>
    </source>
</evidence>
<gene>
    <name evidence="4" type="ORF">LWI28_021777</name>
</gene>
<feature type="coiled-coil region" evidence="2">
    <location>
        <begin position="25"/>
        <end position="59"/>
    </location>
</feature>
<sequence>MDCVSPVIDILTRLWDCTADRRSYISHYEQNLQSLRNAMDDLQSCKEDIEQELRDKKQHGCYLKCAERVEIRFGDVNDINNQVVGILERGHAEAQNKCFGGFCPRNCRSRYNLGKEIFLMIAAVQDLIQKWRGMGSSTVRIPRLPADEIPMENTVGIDSIYSQLWSCFQDSDDIRIQVIGLFGMGGVGKTTLLKKLNNNFLHQSTGYFHVVIWVVVSKQVNLSKIQEVVREKLGIGDGIGKIR</sequence>